<reference evidence="2" key="1">
    <citation type="journal article" date="2019" name="Int. J. Syst. Evol. Microbiol.">
        <title>The Global Catalogue of Microorganisms (GCM) 10K type strain sequencing project: providing services to taxonomists for standard genome sequencing and annotation.</title>
        <authorList>
            <consortium name="The Broad Institute Genomics Platform"/>
            <consortium name="The Broad Institute Genome Sequencing Center for Infectious Disease"/>
            <person name="Wu L."/>
            <person name="Ma J."/>
        </authorList>
    </citation>
    <scope>NUCLEOTIDE SEQUENCE [LARGE SCALE GENOMIC DNA]</scope>
    <source>
        <strain evidence="2">JCM 17214</strain>
    </source>
</reference>
<accession>A0ABP7N988</accession>
<proteinExistence type="predicted"/>
<name>A0ABP7N988_9BACT</name>
<evidence type="ECO:0000313" key="2">
    <source>
        <dbReference type="Proteomes" id="UP001499909"/>
    </source>
</evidence>
<protein>
    <submittedName>
        <fullName evidence="1">Uncharacterized protein</fullName>
    </submittedName>
</protein>
<dbReference type="Proteomes" id="UP001499909">
    <property type="component" value="Unassembled WGS sequence"/>
</dbReference>
<dbReference type="EMBL" id="BAABDH010000041">
    <property type="protein sequence ID" value="GAA3940447.1"/>
    <property type="molecule type" value="Genomic_DNA"/>
</dbReference>
<evidence type="ECO:0000313" key="1">
    <source>
        <dbReference type="EMBL" id="GAA3940447.1"/>
    </source>
</evidence>
<sequence>MFNASTLAALLALSIGFRTTSDGAVDEPALLPAELLAADGTLALQDVHPLLTLRNLRMGAPQMAEAEFIKYLTKARETAAIKVLDALRQRKQLNGTGKRLLQSLPLTKRSGAYVDKIIREDRFVGLALRPRAGQTNMAIRITDVGTQFTQVEPGFKLVLLHSSDMATPVKEYPFLRADRVYFEWTPLEIDLSAKLNGTWYLGYHESDMSGQAIRLDQNLQQRPGQCCGSDYLQYDAWSPYVQVLPFSQASPGADITYQTNTNWGLNLQLEASCDLTQHLTSQINSFAPALRLQLAVDMLTMMANSTRNNGLEAQTKAMALMELNNRPNTSQKGFHLQLADAVQALDVDLSGVSSTCLPCVPKSGAVKYGRV</sequence>
<gene>
    <name evidence="1" type="ORF">GCM10022406_25560</name>
</gene>
<organism evidence="1 2">
    <name type="scientific">Hymenobacter algoricola</name>
    <dbReference type="NCBI Taxonomy" id="486267"/>
    <lineage>
        <taxon>Bacteria</taxon>
        <taxon>Pseudomonadati</taxon>
        <taxon>Bacteroidota</taxon>
        <taxon>Cytophagia</taxon>
        <taxon>Cytophagales</taxon>
        <taxon>Hymenobacteraceae</taxon>
        <taxon>Hymenobacter</taxon>
    </lineage>
</organism>
<keyword evidence="2" id="KW-1185">Reference proteome</keyword>
<comment type="caution">
    <text evidence="1">The sequence shown here is derived from an EMBL/GenBank/DDBJ whole genome shotgun (WGS) entry which is preliminary data.</text>
</comment>